<feature type="compositionally biased region" description="Low complexity" evidence="1">
    <location>
        <begin position="120"/>
        <end position="132"/>
    </location>
</feature>
<feature type="region of interest" description="Disordered" evidence="1">
    <location>
        <begin position="289"/>
        <end position="385"/>
    </location>
</feature>
<feature type="region of interest" description="Disordered" evidence="1">
    <location>
        <begin position="1"/>
        <end position="34"/>
    </location>
</feature>
<sequence length="385" mass="41567">MAPREDEWEKDEDESEPPWLTETEEDDDYSTTVPPEILLSIVSQSVPYAVMGSITPTNNAFGPGFTGNALPTARPALPSIRPDGYPSDRPWPPYNIPDSSTQSSEMSTSATTPYADQWGSSSPWTTSTSQSTLEADVSLSPIRPNGGRPSDWNFSRKHANNTPLYAAAAIVPIVVLAIIGGVTLVCLRKRKRRKAEAMATENVAEEMKMQPPKPNTQQQEQPSVQAYMAPPPGSPPLPTVSVSHPPPNHLLPPTSTSSAFQPIILGPIGSDSSNGAYLTGMDTSDMVSVSSNTLGPVDNPFSDNNSLREPPPPYRPYSAAPPSFTTNSRHSSLRVADSQTRLIDRDPFGDPDNDSVSELSGSTLGRDRDGDGMSFMSDLSYQRFT</sequence>
<dbReference type="EMBL" id="CAJRGZ010000015">
    <property type="protein sequence ID" value="CAG5142615.1"/>
    <property type="molecule type" value="Genomic_DNA"/>
</dbReference>
<evidence type="ECO:0000256" key="2">
    <source>
        <dbReference type="SAM" id="Phobius"/>
    </source>
</evidence>
<dbReference type="OrthoDB" id="3935400at2759"/>
<protein>
    <submittedName>
        <fullName evidence="3">Uncharacterized protein</fullName>
    </submittedName>
</protein>
<evidence type="ECO:0000313" key="3">
    <source>
        <dbReference type="EMBL" id="CAG5142615.1"/>
    </source>
</evidence>
<dbReference type="Proteomes" id="UP000676310">
    <property type="component" value="Unassembled WGS sequence"/>
</dbReference>
<proteinExistence type="predicted"/>
<keyword evidence="2" id="KW-1133">Transmembrane helix</keyword>
<evidence type="ECO:0000256" key="1">
    <source>
        <dbReference type="SAM" id="MobiDB-lite"/>
    </source>
</evidence>
<dbReference type="AlphaFoldDB" id="A0A8J2HWB9"/>
<dbReference type="RefSeq" id="XP_043164716.1">
    <property type="nucleotide sequence ID" value="XM_043308781.1"/>
</dbReference>
<feature type="compositionally biased region" description="Low complexity" evidence="1">
    <location>
        <begin position="99"/>
        <end position="112"/>
    </location>
</feature>
<name>A0A8J2HWB9_9PLEO</name>
<keyword evidence="4" id="KW-1185">Reference proteome</keyword>
<evidence type="ECO:0000313" key="4">
    <source>
        <dbReference type="Proteomes" id="UP000676310"/>
    </source>
</evidence>
<accession>A0A8J2HWB9</accession>
<keyword evidence="2" id="KW-0812">Transmembrane</keyword>
<dbReference type="GeneID" id="67012178"/>
<comment type="caution">
    <text evidence="3">The sequence shown here is derived from an EMBL/GenBank/DDBJ whole genome shotgun (WGS) entry which is preliminary data.</text>
</comment>
<reference evidence="3" key="1">
    <citation type="submission" date="2021-05" db="EMBL/GenBank/DDBJ databases">
        <authorList>
            <person name="Stam R."/>
        </authorList>
    </citation>
    <scope>NUCLEOTIDE SEQUENCE</scope>
    <source>
        <strain evidence="3">CS162</strain>
    </source>
</reference>
<feature type="transmembrane region" description="Helical" evidence="2">
    <location>
        <begin position="164"/>
        <end position="187"/>
    </location>
</feature>
<feature type="compositionally biased region" description="Acidic residues" evidence="1">
    <location>
        <begin position="8"/>
        <end position="29"/>
    </location>
</feature>
<keyword evidence="2" id="KW-0472">Membrane</keyword>
<organism evidence="3 4">
    <name type="scientific">Alternaria atra</name>
    <dbReference type="NCBI Taxonomy" id="119953"/>
    <lineage>
        <taxon>Eukaryota</taxon>
        <taxon>Fungi</taxon>
        <taxon>Dikarya</taxon>
        <taxon>Ascomycota</taxon>
        <taxon>Pezizomycotina</taxon>
        <taxon>Dothideomycetes</taxon>
        <taxon>Pleosporomycetidae</taxon>
        <taxon>Pleosporales</taxon>
        <taxon>Pleosporineae</taxon>
        <taxon>Pleosporaceae</taxon>
        <taxon>Alternaria</taxon>
        <taxon>Alternaria sect. Ulocladioides</taxon>
    </lineage>
</organism>
<feature type="region of interest" description="Disordered" evidence="1">
    <location>
        <begin position="72"/>
        <end position="154"/>
    </location>
</feature>
<gene>
    <name evidence="3" type="ORF">ALTATR162_LOCUS1186</name>
</gene>